<feature type="compositionally biased region" description="Low complexity" evidence="1">
    <location>
        <begin position="115"/>
        <end position="128"/>
    </location>
</feature>
<feature type="region of interest" description="Disordered" evidence="1">
    <location>
        <begin position="1"/>
        <end position="152"/>
    </location>
</feature>
<reference evidence="2 3" key="1">
    <citation type="journal article" date="2015" name="Proc. Natl. Acad. Sci. U.S.A.">
        <title>The resurrection genome of Boea hygrometrica: A blueprint for survival of dehydration.</title>
        <authorList>
            <person name="Xiao L."/>
            <person name="Yang G."/>
            <person name="Zhang L."/>
            <person name="Yang X."/>
            <person name="Zhao S."/>
            <person name="Ji Z."/>
            <person name="Zhou Q."/>
            <person name="Hu M."/>
            <person name="Wang Y."/>
            <person name="Chen M."/>
            <person name="Xu Y."/>
            <person name="Jin H."/>
            <person name="Xiao X."/>
            <person name="Hu G."/>
            <person name="Bao F."/>
            <person name="Hu Y."/>
            <person name="Wan P."/>
            <person name="Li L."/>
            <person name="Deng X."/>
            <person name="Kuang T."/>
            <person name="Xiang C."/>
            <person name="Zhu J.K."/>
            <person name="Oliver M.J."/>
            <person name="He Y."/>
        </authorList>
    </citation>
    <scope>NUCLEOTIDE SEQUENCE [LARGE SCALE GENOMIC DNA]</scope>
    <source>
        <strain evidence="3">cv. XS01</strain>
    </source>
</reference>
<protein>
    <submittedName>
        <fullName evidence="2">Uncharacterized protein</fullName>
    </submittedName>
</protein>
<feature type="compositionally biased region" description="Polar residues" evidence="1">
    <location>
        <begin position="59"/>
        <end position="68"/>
    </location>
</feature>
<sequence>MYTGSIDVHPLLMEGPISYTGPKTSRAARDRPKPNPRRIQPSRHRRSFAGAAASGGGANTKNVRQSRNVAPRATHGRAQRRAPSVEIVRHPASNGRLPKRDDRTGSEHKSRKPVASMAHSSAAAAQSSRNQCDRRATVRDNSREAAPSDRQPVRNVFARGRQQIHVTLVRYSSEFDRQPGAAVRARARAIARSCCAAACGGGVALVQRILIFRSEI</sequence>
<evidence type="ECO:0000313" key="3">
    <source>
        <dbReference type="Proteomes" id="UP000250235"/>
    </source>
</evidence>
<evidence type="ECO:0000256" key="1">
    <source>
        <dbReference type="SAM" id="MobiDB-lite"/>
    </source>
</evidence>
<feature type="compositionally biased region" description="Basic and acidic residues" evidence="1">
    <location>
        <begin position="131"/>
        <end position="147"/>
    </location>
</feature>
<proteinExistence type="predicted"/>
<dbReference type="Proteomes" id="UP000250235">
    <property type="component" value="Unassembled WGS sequence"/>
</dbReference>
<keyword evidence="3" id="KW-1185">Reference proteome</keyword>
<dbReference type="AlphaFoldDB" id="A0A2Z6ZWP0"/>
<feature type="compositionally biased region" description="Basic residues" evidence="1">
    <location>
        <begin position="34"/>
        <end position="47"/>
    </location>
</feature>
<gene>
    <name evidence="2" type="ORF">F511_45180</name>
</gene>
<evidence type="ECO:0000313" key="2">
    <source>
        <dbReference type="EMBL" id="KZV13657.1"/>
    </source>
</evidence>
<organism evidence="2 3">
    <name type="scientific">Dorcoceras hygrometricum</name>
    <dbReference type="NCBI Taxonomy" id="472368"/>
    <lineage>
        <taxon>Eukaryota</taxon>
        <taxon>Viridiplantae</taxon>
        <taxon>Streptophyta</taxon>
        <taxon>Embryophyta</taxon>
        <taxon>Tracheophyta</taxon>
        <taxon>Spermatophyta</taxon>
        <taxon>Magnoliopsida</taxon>
        <taxon>eudicotyledons</taxon>
        <taxon>Gunneridae</taxon>
        <taxon>Pentapetalae</taxon>
        <taxon>asterids</taxon>
        <taxon>lamiids</taxon>
        <taxon>Lamiales</taxon>
        <taxon>Gesneriaceae</taxon>
        <taxon>Didymocarpoideae</taxon>
        <taxon>Trichosporeae</taxon>
        <taxon>Loxocarpinae</taxon>
        <taxon>Dorcoceras</taxon>
    </lineage>
</organism>
<dbReference type="EMBL" id="KV030816">
    <property type="protein sequence ID" value="KZV13657.1"/>
    <property type="molecule type" value="Genomic_DNA"/>
</dbReference>
<name>A0A2Z6ZWP0_9LAMI</name>
<feature type="compositionally biased region" description="Basic and acidic residues" evidence="1">
    <location>
        <begin position="98"/>
        <end position="108"/>
    </location>
</feature>
<accession>A0A2Z6ZWP0</accession>